<keyword evidence="1" id="KW-0812">Transmembrane</keyword>
<protein>
    <recommendedName>
        <fullName evidence="4">ABC transporter permease</fullName>
    </recommendedName>
</protein>
<feature type="transmembrane region" description="Helical" evidence="1">
    <location>
        <begin position="172"/>
        <end position="194"/>
    </location>
</feature>
<proteinExistence type="predicted"/>
<dbReference type="STRING" id="561176.SAMN04488561_0961"/>
<evidence type="ECO:0000313" key="3">
    <source>
        <dbReference type="Proteomes" id="UP000181980"/>
    </source>
</evidence>
<dbReference type="EMBL" id="FNUC01000003">
    <property type="protein sequence ID" value="SEE31371.1"/>
    <property type="molecule type" value="Genomic_DNA"/>
</dbReference>
<dbReference type="AlphaFoldDB" id="A0A1H5HUJ7"/>
<keyword evidence="1" id="KW-1133">Transmembrane helix</keyword>
<organism evidence="2 3">
    <name type="scientific">Jiangella alba</name>
    <dbReference type="NCBI Taxonomy" id="561176"/>
    <lineage>
        <taxon>Bacteria</taxon>
        <taxon>Bacillati</taxon>
        <taxon>Actinomycetota</taxon>
        <taxon>Actinomycetes</taxon>
        <taxon>Jiangellales</taxon>
        <taxon>Jiangellaceae</taxon>
        <taxon>Jiangella</taxon>
    </lineage>
</organism>
<evidence type="ECO:0000313" key="2">
    <source>
        <dbReference type="EMBL" id="SEE31371.1"/>
    </source>
</evidence>
<accession>A0A1H5HUJ7</accession>
<reference evidence="3" key="1">
    <citation type="submission" date="2016-10" db="EMBL/GenBank/DDBJ databases">
        <authorList>
            <person name="Varghese N."/>
            <person name="Submissions S."/>
        </authorList>
    </citation>
    <scope>NUCLEOTIDE SEQUENCE [LARGE SCALE GENOMIC DNA]</scope>
    <source>
        <strain evidence="3">DSM 45237</strain>
    </source>
</reference>
<evidence type="ECO:0000256" key="1">
    <source>
        <dbReference type="SAM" id="Phobius"/>
    </source>
</evidence>
<feature type="transmembrane region" description="Helical" evidence="1">
    <location>
        <begin position="286"/>
        <end position="306"/>
    </location>
</feature>
<dbReference type="Proteomes" id="UP000181980">
    <property type="component" value="Unassembled WGS sequence"/>
</dbReference>
<keyword evidence="1" id="KW-0472">Membrane</keyword>
<keyword evidence="3" id="KW-1185">Reference proteome</keyword>
<name>A0A1H5HUJ7_9ACTN</name>
<dbReference type="OrthoDB" id="2151407at2"/>
<feature type="transmembrane region" description="Helical" evidence="1">
    <location>
        <begin position="200"/>
        <end position="222"/>
    </location>
</feature>
<feature type="transmembrane region" description="Helical" evidence="1">
    <location>
        <begin position="141"/>
        <end position="165"/>
    </location>
</feature>
<gene>
    <name evidence="2" type="ORF">SAMN04488561_0961</name>
</gene>
<feature type="transmembrane region" description="Helical" evidence="1">
    <location>
        <begin position="229"/>
        <end position="246"/>
    </location>
</feature>
<sequence>MPEPTPSPPPAWRQLAVVVAALTALLIALLSAFALPPLHSGPHDVPIAVAGGDLTAELDARAPGAFAVTSADDADAARALILDREVYGAFVLGPSGGPDELLVASAASNAVASQLRALGAELGVRTVTDVRPFPADDPTGAGLSAGALPLALGGWIAAVVLLMTVRGPARQAAGAAAFAVVAGLALTALLRFGFGTFDGAYWATAAAAALGISATAWAILGLRTALGNAGLAVGAVALILLGNPLSGLTSAPELLPAGWGTLGQLLPPGAAGSLLRSVAYFDGAGAAGPLLVLACWLAGGVALFTLGVRRARRAEATAEVAA</sequence>
<dbReference type="RefSeq" id="WP_069113017.1">
    <property type="nucleotide sequence ID" value="NZ_FNUC01000003.1"/>
</dbReference>
<evidence type="ECO:0008006" key="4">
    <source>
        <dbReference type="Google" id="ProtNLM"/>
    </source>
</evidence>